<evidence type="ECO:0000313" key="2">
    <source>
        <dbReference type="Proteomes" id="UP000077266"/>
    </source>
</evidence>
<dbReference type="InParanoid" id="A0A165N3H6"/>
<evidence type="ECO:0008006" key="3">
    <source>
        <dbReference type="Google" id="ProtNLM"/>
    </source>
</evidence>
<sequence length="394" mass="44365">MDSTSISVLPAELVDRFIDFVAYDRIDLLPCSLVCRAWRNRSQYNLFRSLHIVSRATHDTRAVQLHRHTVFDFLQSNPRLAGLVVHLIVSRWAATPATWLPVFLSQADRLRMLTMEGYAFRALLADTTSVAASNKIRALRLLNVDFDTLPLFAEAMRPFSHLESLHAQIFEPRRFAGMEVAPPTFSQCVIRLWPMARQCLCSWITMHLKRFKAVELVIVHVRSDTLDALRDHVPARVKACVNHVICEHLVESDVFYTEDIAQQLSSAFTSYTALTTLTINFNMSSSTTVAHAIARFARLFEPAAPPVVAVLKKLNLRFSSFPKHVGVLLQLEYSDWAALDDALGSRRDFELASLHIDITASELGALAEDAGRMLRKALPVLDGLGRLEILFGEL</sequence>
<keyword evidence="2" id="KW-1185">Reference proteome</keyword>
<organism evidence="1 2">
    <name type="scientific">Exidia glandulosa HHB12029</name>
    <dbReference type="NCBI Taxonomy" id="1314781"/>
    <lineage>
        <taxon>Eukaryota</taxon>
        <taxon>Fungi</taxon>
        <taxon>Dikarya</taxon>
        <taxon>Basidiomycota</taxon>
        <taxon>Agaricomycotina</taxon>
        <taxon>Agaricomycetes</taxon>
        <taxon>Auriculariales</taxon>
        <taxon>Exidiaceae</taxon>
        <taxon>Exidia</taxon>
    </lineage>
</organism>
<dbReference type="EMBL" id="KV425903">
    <property type="protein sequence ID" value="KZW00155.1"/>
    <property type="molecule type" value="Genomic_DNA"/>
</dbReference>
<dbReference type="OrthoDB" id="2753739at2759"/>
<gene>
    <name evidence="1" type="ORF">EXIGLDRAFT_831002</name>
</gene>
<dbReference type="AlphaFoldDB" id="A0A165N3H6"/>
<accession>A0A165N3H6</accession>
<reference evidence="1 2" key="1">
    <citation type="journal article" date="2016" name="Mol. Biol. Evol.">
        <title>Comparative Genomics of Early-Diverging Mushroom-Forming Fungi Provides Insights into the Origins of Lignocellulose Decay Capabilities.</title>
        <authorList>
            <person name="Nagy L.G."/>
            <person name="Riley R."/>
            <person name="Tritt A."/>
            <person name="Adam C."/>
            <person name="Daum C."/>
            <person name="Floudas D."/>
            <person name="Sun H."/>
            <person name="Yadav J.S."/>
            <person name="Pangilinan J."/>
            <person name="Larsson K.H."/>
            <person name="Matsuura K."/>
            <person name="Barry K."/>
            <person name="Labutti K."/>
            <person name="Kuo R."/>
            <person name="Ohm R.A."/>
            <person name="Bhattacharya S.S."/>
            <person name="Shirouzu T."/>
            <person name="Yoshinaga Y."/>
            <person name="Martin F.M."/>
            <person name="Grigoriev I.V."/>
            <person name="Hibbett D.S."/>
        </authorList>
    </citation>
    <scope>NUCLEOTIDE SEQUENCE [LARGE SCALE GENOMIC DNA]</scope>
    <source>
        <strain evidence="1 2">HHB12029</strain>
    </source>
</reference>
<proteinExistence type="predicted"/>
<dbReference type="SUPFAM" id="SSF81383">
    <property type="entry name" value="F-box domain"/>
    <property type="match status" value="1"/>
</dbReference>
<name>A0A165N3H6_EXIGL</name>
<dbReference type="Proteomes" id="UP000077266">
    <property type="component" value="Unassembled WGS sequence"/>
</dbReference>
<dbReference type="InterPro" id="IPR036047">
    <property type="entry name" value="F-box-like_dom_sf"/>
</dbReference>
<evidence type="ECO:0000313" key="1">
    <source>
        <dbReference type="EMBL" id="KZW00155.1"/>
    </source>
</evidence>
<protein>
    <recommendedName>
        <fullName evidence="3">F-box domain-containing protein</fullName>
    </recommendedName>
</protein>